<dbReference type="InterPro" id="IPR029062">
    <property type="entry name" value="Class_I_gatase-like"/>
</dbReference>
<dbReference type="PROSITE" id="PS51273">
    <property type="entry name" value="GATASE_TYPE_1"/>
    <property type="match status" value="1"/>
</dbReference>
<dbReference type="CDD" id="cd01741">
    <property type="entry name" value="GATase1_1"/>
    <property type="match status" value="1"/>
</dbReference>
<proteinExistence type="predicted"/>
<sequence length="231" mass="24973">MSLSALAIRHVPFEDLGILAPVLADRGYSVRYLEAGVDAIDSATVANADLVVILGGPIGVYETGRYPFLEPELRAIAQRLRQDKPTLGICLGAQLMAAALGADVVSTGRAEIGYAPLTLTQQGQDSVLSAVESVPVLHWHGDQFAIPEGAARLAETPGFPNQAFALGPRILGLQFHLEADSAQIERWLIGHACELSLRQIDPAVIREDARRYGPQLEHVARQAIEQWLDQI</sequence>
<protein>
    <submittedName>
        <fullName evidence="2">Glutamine amidotransferase</fullName>
    </submittedName>
</protein>
<organism evidence="2 3">
    <name type="scientific">Achromobacter aegrifaciens</name>
    <dbReference type="NCBI Taxonomy" id="1287736"/>
    <lineage>
        <taxon>Bacteria</taxon>
        <taxon>Pseudomonadati</taxon>
        <taxon>Pseudomonadota</taxon>
        <taxon>Betaproteobacteria</taxon>
        <taxon>Burkholderiales</taxon>
        <taxon>Alcaligenaceae</taxon>
        <taxon>Achromobacter</taxon>
    </lineage>
</organism>
<dbReference type="Proteomes" id="UP001264156">
    <property type="component" value="Unassembled WGS sequence"/>
</dbReference>
<evidence type="ECO:0000259" key="1">
    <source>
        <dbReference type="Pfam" id="PF00117"/>
    </source>
</evidence>
<dbReference type="EMBL" id="JAVKVN010000006">
    <property type="protein sequence ID" value="MDR7946931.1"/>
    <property type="molecule type" value="Genomic_DNA"/>
</dbReference>
<evidence type="ECO:0000313" key="2">
    <source>
        <dbReference type="EMBL" id="MDR7946931.1"/>
    </source>
</evidence>
<reference evidence="3" key="1">
    <citation type="submission" date="2023-07" db="EMBL/GenBank/DDBJ databases">
        <title>Glyphosate-induced phosphonatase operons in soil bacteria of genus Achromobacter.</title>
        <authorList>
            <person name="Epiktetov D.O."/>
            <person name="Sviridov A.V."/>
            <person name="Tarlachkov S.V."/>
            <person name="Shushkova T.V."/>
            <person name="Toropygin I.Y."/>
            <person name="Leontievsky A."/>
        </authorList>
    </citation>
    <scope>NUCLEOTIDE SEQUENCE [LARGE SCALE GENOMIC DNA]</scope>
    <source>
        <strain evidence="3">Kg 16</strain>
    </source>
</reference>
<dbReference type="NCBIfam" id="NF005458">
    <property type="entry name" value="PRK07053.1"/>
    <property type="match status" value="1"/>
</dbReference>
<dbReference type="RefSeq" id="WP_192353868.1">
    <property type="nucleotide sequence ID" value="NZ_JAVKVN010000006.1"/>
</dbReference>
<dbReference type="InterPro" id="IPR017926">
    <property type="entry name" value="GATASE"/>
</dbReference>
<dbReference type="SUPFAM" id="SSF52317">
    <property type="entry name" value="Class I glutamine amidotransferase-like"/>
    <property type="match status" value="1"/>
</dbReference>
<accession>A0ABU2DFP2</accession>
<gene>
    <name evidence="2" type="ORF">RIU57_17550</name>
</gene>
<evidence type="ECO:0000313" key="3">
    <source>
        <dbReference type="Proteomes" id="UP001264156"/>
    </source>
</evidence>
<keyword evidence="3" id="KW-1185">Reference proteome</keyword>
<dbReference type="Pfam" id="PF00117">
    <property type="entry name" value="GATase"/>
    <property type="match status" value="1"/>
</dbReference>
<comment type="caution">
    <text evidence="2">The sequence shown here is derived from an EMBL/GenBank/DDBJ whole genome shotgun (WGS) entry which is preliminary data.</text>
</comment>
<keyword evidence="2" id="KW-0315">Glutamine amidotransferase</keyword>
<dbReference type="Gene3D" id="3.40.50.880">
    <property type="match status" value="1"/>
</dbReference>
<dbReference type="PANTHER" id="PTHR42695:SF5">
    <property type="entry name" value="GLUTAMINE AMIDOTRANSFERASE YLR126C-RELATED"/>
    <property type="match status" value="1"/>
</dbReference>
<feature type="domain" description="Glutamine amidotransferase" evidence="1">
    <location>
        <begin position="26"/>
        <end position="182"/>
    </location>
</feature>
<name>A0ABU2DFP2_ACHAE</name>
<dbReference type="InterPro" id="IPR044992">
    <property type="entry name" value="ChyE-like"/>
</dbReference>
<dbReference type="PANTHER" id="PTHR42695">
    <property type="entry name" value="GLUTAMINE AMIDOTRANSFERASE YLR126C-RELATED"/>
    <property type="match status" value="1"/>
</dbReference>